<comment type="caution">
    <text evidence="1">The sequence shown here is derived from an EMBL/GenBank/DDBJ whole genome shotgun (WGS) entry which is preliminary data.</text>
</comment>
<reference evidence="1 2" key="1">
    <citation type="submission" date="2018-02" db="EMBL/GenBank/DDBJ databases">
        <title>The draft genome of Phyllobacterium myrsinacearum DSM5892.</title>
        <authorList>
            <person name="Li L."/>
            <person name="Liu L."/>
            <person name="Zhang X."/>
            <person name="Wang T."/>
        </authorList>
    </citation>
    <scope>NUCLEOTIDE SEQUENCE [LARGE SCALE GENOMIC DNA]</scope>
    <source>
        <strain evidence="1 2">DSM 5892</strain>
    </source>
</reference>
<gene>
    <name evidence="1" type="ORF">C5750_25860</name>
</gene>
<evidence type="ECO:0000313" key="1">
    <source>
        <dbReference type="EMBL" id="PRD49509.1"/>
    </source>
</evidence>
<protein>
    <submittedName>
        <fullName evidence="1">MarR family transcriptional regulator</fullName>
    </submittedName>
</protein>
<name>A0A2S9J9S4_9HYPH</name>
<dbReference type="AlphaFoldDB" id="A0A2S9J9S4"/>
<proteinExistence type="predicted"/>
<organism evidence="1 2">
    <name type="scientific">Phyllobacterium myrsinacearum</name>
    <dbReference type="NCBI Taxonomy" id="28101"/>
    <lineage>
        <taxon>Bacteria</taxon>
        <taxon>Pseudomonadati</taxon>
        <taxon>Pseudomonadota</taxon>
        <taxon>Alphaproteobacteria</taxon>
        <taxon>Hyphomicrobiales</taxon>
        <taxon>Phyllobacteriaceae</taxon>
        <taxon>Phyllobacterium</taxon>
    </lineage>
</organism>
<dbReference type="OrthoDB" id="8420549at2"/>
<accession>A0A2S9J9S4</accession>
<evidence type="ECO:0000313" key="2">
    <source>
        <dbReference type="Proteomes" id="UP000238563"/>
    </source>
</evidence>
<sequence>MPSPLAAQRKSLAFSSRVLRRIMDNPRSNETAQSRLKQVGMMSVLYHMHISHIPLTLTTIIGQTGLTRSGVAETVDQLLARHILAETMERNSLGRGTARRFHIDEDLFEHPDAD</sequence>
<dbReference type="Gene3D" id="1.10.10.10">
    <property type="entry name" value="Winged helix-like DNA-binding domain superfamily/Winged helix DNA-binding domain"/>
    <property type="match status" value="1"/>
</dbReference>
<keyword evidence="2" id="KW-1185">Reference proteome</keyword>
<dbReference type="Proteomes" id="UP000238563">
    <property type="component" value="Unassembled WGS sequence"/>
</dbReference>
<dbReference type="RefSeq" id="WP_105738258.1">
    <property type="nucleotide sequence ID" value="NZ_PVBT01000012.1"/>
</dbReference>
<dbReference type="InterPro" id="IPR036388">
    <property type="entry name" value="WH-like_DNA-bd_sf"/>
</dbReference>
<dbReference type="EMBL" id="PVBT01000012">
    <property type="protein sequence ID" value="PRD49509.1"/>
    <property type="molecule type" value="Genomic_DNA"/>
</dbReference>